<name>A0A561TSP0_9ACTN</name>
<dbReference type="Gene3D" id="3.30.530.20">
    <property type="match status" value="1"/>
</dbReference>
<organism evidence="1 2">
    <name type="scientific">Kitasatospora viridis</name>
    <dbReference type="NCBI Taxonomy" id="281105"/>
    <lineage>
        <taxon>Bacteria</taxon>
        <taxon>Bacillati</taxon>
        <taxon>Actinomycetota</taxon>
        <taxon>Actinomycetes</taxon>
        <taxon>Kitasatosporales</taxon>
        <taxon>Streptomycetaceae</taxon>
        <taxon>Kitasatospora</taxon>
    </lineage>
</organism>
<evidence type="ECO:0000313" key="2">
    <source>
        <dbReference type="Proteomes" id="UP000317940"/>
    </source>
</evidence>
<sequence>MARFVLTRRSPLPADTCWNRLTDWPRHGDRIPFTEVRVARGTGRQAGDLVLARTGVGRWAFDDPMEIVESVPPAPGRDGVCRLEKRGRVVRGWAVLTVRQLPSGGGSEVVWTEDISVAGLPGVVDPLLAGSGRVVFGRALAHLLG</sequence>
<dbReference type="AlphaFoldDB" id="A0A561TSP0"/>
<evidence type="ECO:0000313" key="1">
    <source>
        <dbReference type="EMBL" id="TWF90136.1"/>
    </source>
</evidence>
<proteinExistence type="predicted"/>
<comment type="caution">
    <text evidence="1">The sequence shown here is derived from an EMBL/GenBank/DDBJ whole genome shotgun (WGS) entry which is preliminary data.</text>
</comment>
<dbReference type="Proteomes" id="UP000317940">
    <property type="component" value="Unassembled WGS sequence"/>
</dbReference>
<dbReference type="OrthoDB" id="4823586at2"/>
<reference evidence="1 2" key="1">
    <citation type="submission" date="2019-06" db="EMBL/GenBank/DDBJ databases">
        <title>Sequencing the genomes of 1000 actinobacteria strains.</title>
        <authorList>
            <person name="Klenk H.-P."/>
        </authorList>
    </citation>
    <scope>NUCLEOTIDE SEQUENCE [LARGE SCALE GENOMIC DNA]</scope>
    <source>
        <strain evidence="1 2">DSM 44826</strain>
    </source>
</reference>
<accession>A0A561TSP0</accession>
<dbReference type="InterPro" id="IPR023393">
    <property type="entry name" value="START-like_dom_sf"/>
</dbReference>
<evidence type="ECO:0008006" key="3">
    <source>
        <dbReference type="Google" id="ProtNLM"/>
    </source>
</evidence>
<protein>
    <recommendedName>
        <fullName evidence="3">Polyketide cyclase/dehydrase/lipid transport protein</fullName>
    </recommendedName>
</protein>
<dbReference type="RefSeq" id="WP_145909367.1">
    <property type="nucleotide sequence ID" value="NZ_BAAAMZ010000001.1"/>
</dbReference>
<dbReference type="EMBL" id="VIWT01000003">
    <property type="protein sequence ID" value="TWF90136.1"/>
    <property type="molecule type" value="Genomic_DNA"/>
</dbReference>
<dbReference type="SUPFAM" id="SSF55961">
    <property type="entry name" value="Bet v1-like"/>
    <property type="match status" value="1"/>
</dbReference>
<keyword evidence="2" id="KW-1185">Reference proteome</keyword>
<gene>
    <name evidence="1" type="ORF">FHX73_13180</name>
</gene>